<comment type="caution">
    <text evidence="1">The sequence shown here is derived from an EMBL/GenBank/DDBJ whole genome shotgun (WGS) entry which is preliminary data.</text>
</comment>
<evidence type="ECO:0000313" key="1">
    <source>
        <dbReference type="EMBL" id="KKM00802.1"/>
    </source>
</evidence>
<name>A0A0F9HCG6_9ZZZZ</name>
<reference evidence="1" key="1">
    <citation type="journal article" date="2015" name="Nature">
        <title>Complex archaea that bridge the gap between prokaryotes and eukaryotes.</title>
        <authorList>
            <person name="Spang A."/>
            <person name="Saw J.H."/>
            <person name="Jorgensen S.L."/>
            <person name="Zaremba-Niedzwiedzka K."/>
            <person name="Martijn J."/>
            <person name="Lind A.E."/>
            <person name="van Eijk R."/>
            <person name="Schleper C."/>
            <person name="Guy L."/>
            <person name="Ettema T.J."/>
        </authorList>
    </citation>
    <scope>NUCLEOTIDE SEQUENCE</scope>
</reference>
<proteinExistence type="predicted"/>
<sequence length="66" mass="7813">MNYINHYKLIRATQDCKGGYLDRKELMSTINRHQIMKRIEKTNPECIETGRFIHMSVKPALFRCGI</sequence>
<gene>
    <name evidence="1" type="ORF">LCGC14_1800800</name>
</gene>
<organism evidence="1">
    <name type="scientific">marine sediment metagenome</name>
    <dbReference type="NCBI Taxonomy" id="412755"/>
    <lineage>
        <taxon>unclassified sequences</taxon>
        <taxon>metagenomes</taxon>
        <taxon>ecological metagenomes</taxon>
    </lineage>
</organism>
<protein>
    <submittedName>
        <fullName evidence="1">Uncharacterized protein</fullName>
    </submittedName>
</protein>
<dbReference type="AlphaFoldDB" id="A0A0F9HCG6"/>
<dbReference type="EMBL" id="LAZR01017347">
    <property type="protein sequence ID" value="KKM00802.1"/>
    <property type="molecule type" value="Genomic_DNA"/>
</dbReference>
<accession>A0A0F9HCG6</accession>